<dbReference type="EC" id="1.14.14.47" evidence="4 11"/>
<dbReference type="GO" id="GO:0046872">
    <property type="term" value="F:metal ion binding"/>
    <property type="evidence" value="ECO:0007669"/>
    <property type="project" value="UniProtKB-KW"/>
</dbReference>
<comment type="similarity">
    <text evidence="3 11">Belongs to the NOS family. Bacterial NOS oxygenase subfamily.</text>
</comment>
<comment type="caution">
    <text evidence="15">The sequence shown here is derived from an EMBL/GenBank/DDBJ whole genome shotgun (WGS) entry which is preliminary data.</text>
</comment>
<evidence type="ECO:0000256" key="2">
    <source>
        <dbReference type="ARBA" id="ARBA00002642"/>
    </source>
</evidence>
<feature type="region of interest" description="Disordered" evidence="13">
    <location>
        <begin position="1"/>
        <end position="46"/>
    </location>
</feature>
<dbReference type="InterPro" id="IPR044943">
    <property type="entry name" value="NOS_dom_1"/>
</dbReference>
<evidence type="ECO:0000256" key="5">
    <source>
        <dbReference type="ARBA" id="ARBA00018859"/>
    </source>
</evidence>
<dbReference type="InterPro" id="IPR036119">
    <property type="entry name" value="NOS_N_sf"/>
</dbReference>
<dbReference type="Proteomes" id="UP001140076">
    <property type="component" value="Unassembled WGS sequence"/>
</dbReference>
<evidence type="ECO:0000256" key="7">
    <source>
        <dbReference type="ARBA" id="ARBA00022723"/>
    </source>
</evidence>
<accession>A0A9X3NKR7</accession>
<proteinExistence type="inferred from homology"/>
<keyword evidence="9 11" id="KW-0408">Iron</keyword>
<dbReference type="GO" id="GO:0004517">
    <property type="term" value="F:nitric-oxide synthase activity"/>
    <property type="evidence" value="ECO:0007669"/>
    <property type="project" value="InterPro"/>
</dbReference>
<dbReference type="Gene3D" id="3.90.440.10">
    <property type="entry name" value="Nitric Oxide Synthase,Heme Domain,Chain A domain 2"/>
    <property type="match status" value="1"/>
</dbReference>
<dbReference type="PIRSF" id="PIRSF037219">
    <property type="entry name" value="NOS_oxygenase"/>
    <property type="match status" value="1"/>
</dbReference>
<evidence type="ECO:0000256" key="10">
    <source>
        <dbReference type="ARBA" id="ARBA00048713"/>
    </source>
</evidence>
<comment type="cofactor">
    <cofactor evidence="1 11 12">
        <name>heme</name>
        <dbReference type="ChEBI" id="CHEBI:30413"/>
    </cofactor>
</comment>
<evidence type="ECO:0000256" key="6">
    <source>
        <dbReference type="ARBA" id="ARBA00022617"/>
    </source>
</evidence>
<dbReference type="EMBL" id="JAJAQC010000005">
    <property type="protein sequence ID" value="MDA0563619.1"/>
    <property type="molecule type" value="Genomic_DNA"/>
</dbReference>
<evidence type="ECO:0000259" key="14">
    <source>
        <dbReference type="Pfam" id="PF02898"/>
    </source>
</evidence>
<gene>
    <name evidence="15" type="ORF">LG943_04630</name>
</gene>
<comment type="catalytic activity">
    <reaction evidence="10">
        <text>3 reduced [flavodoxin] + 2 L-arginine + 4 O2 = 3 oxidized [flavodoxin] + 2 L-citrulline + 2 nitric oxide + 4 H2O + 5 H(+)</text>
        <dbReference type="Rhea" id="RHEA:52324"/>
        <dbReference type="Rhea" id="RHEA-COMP:10622"/>
        <dbReference type="Rhea" id="RHEA-COMP:10623"/>
        <dbReference type="ChEBI" id="CHEBI:15377"/>
        <dbReference type="ChEBI" id="CHEBI:15378"/>
        <dbReference type="ChEBI" id="CHEBI:15379"/>
        <dbReference type="ChEBI" id="CHEBI:16480"/>
        <dbReference type="ChEBI" id="CHEBI:32682"/>
        <dbReference type="ChEBI" id="CHEBI:57618"/>
        <dbReference type="ChEBI" id="CHEBI:57743"/>
        <dbReference type="ChEBI" id="CHEBI:58210"/>
        <dbReference type="EC" id="1.14.14.47"/>
    </reaction>
</comment>
<evidence type="ECO:0000256" key="4">
    <source>
        <dbReference type="ARBA" id="ARBA00012735"/>
    </source>
</evidence>
<evidence type="ECO:0000256" key="8">
    <source>
        <dbReference type="ARBA" id="ARBA00023002"/>
    </source>
</evidence>
<keyword evidence="7 11" id="KW-0479">Metal-binding</keyword>
<dbReference type="PANTHER" id="PTHR43410:SF1">
    <property type="entry name" value="NITRIC OXIDE SYNTHASE"/>
    <property type="match status" value="1"/>
</dbReference>
<keyword evidence="16" id="KW-1185">Reference proteome</keyword>
<dbReference type="GO" id="GO:0006809">
    <property type="term" value="P:nitric oxide biosynthetic process"/>
    <property type="evidence" value="ECO:0007669"/>
    <property type="project" value="InterPro"/>
</dbReference>
<keyword evidence="8 11" id="KW-0560">Oxidoreductase</keyword>
<feature type="binding site" description="axial binding residue" evidence="12">
    <location>
        <position position="105"/>
    </location>
    <ligand>
        <name>heme</name>
        <dbReference type="ChEBI" id="CHEBI:30413"/>
    </ligand>
    <ligandPart>
        <name>Fe</name>
        <dbReference type="ChEBI" id="CHEBI:18248"/>
    </ligandPart>
</feature>
<dbReference type="InterPro" id="IPR004030">
    <property type="entry name" value="NOS_N"/>
</dbReference>
<dbReference type="InterPro" id="IPR017142">
    <property type="entry name" value="Nitric_oxide_synthase_Oase-su"/>
</dbReference>
<feature type="domain" description="Nitric oxide synthase (NOS)" evidence="14">
    <location>
        <begin position="48"/>
        <end position="387"/>
    </location>
</feature>
<dbReference type="AlphaFoldDB" id="A0A9X3NKR7"/>
<dbReference type="InterPro" id="IPR044944">
    <property type="entry name" value="NOS_dom_3"/>
</dbReference>
<evidence type="ECO:0000256" key="3">
    <source>
        <dbReference type="ARBA" id="ARBA00005411"/>
    </source>
</evidence>
<dbReference type="Gene3D" id="3.90.340.10">
    <property type="entry name" value="Nitric Oxide Synthase, Chain A, domain 1"/>
    <property type="match status" value="1"/>
</dbReference>
<evidence type="ECO:0000256" key="13">
    <source>
        <dbReference type="SAM" id="MobiDB-lite"/>
    </source>
</evidence>
<dbReference type="RefSeq" id="WP_270070896.1">
    <property type="nucleotide sequence ID" value="NZ_JAJAQC010000005.1"/>
</dbReference>
<dbReference type="InterPro" id="IPR044940">
    <property type="entry name" value="NOS_dom_2"/>
</dbReference>
<sequence>MTAHPLTGAHPGCPHHTAAPDPVAPERAVLAPGEEPVQRVRDGRADPREAEAFLRQYHRERPEAGPVEPRLRQALAEIAATGTYTHTRAELVFGAKVAWRNAGRCLGRLYWQSLTVRDLRHVSSAEGIAAACFEHLRQGHNGGRIRPVVSVFAPDRPGCPGPRVRNGQLVSYAGLRGTGGRVGDPKNADTTALARRLGWRDPVGEFTVLPLVVQERPDRAPRWFRLPEDTVHEVAITHPHLPWFAELGLRWHAVPAVSHLALEVGGVCYPSAPQNGWYMVTEIGARNLGDTGRYDLLPEVARRLGLDTAAEDSLWRDRALVELNLAVLHSFRRAGVTMADHHTEARRFLAHIEREDRAGRPVPADWSWLVPPISGSATAVFHRYYDPVPGALRPAFVARLPW</sequence>
<evidence type="ECO:0000313" key="15">
    <source>
        <dbReference type="EMBL" id="MDA0563619.1"/>
    </source>
</evidence>
<dbReference type="GO" id="GO:0020037">
    <property type="term" value="F:heme binding"/>
    <property type="evidence" value="ECO:0007669"/>
    <property type="project" value="InterPro"/>
</dbReference>
<reference evidence="15" key="1">
    <citation type="submission" date="2021-10" db="EMBL/GenBank/DDBJ databases">
        <title>Streptomonospora sp. nov., isolated from mangrove soil.</title>
        <authorList>
            <person name="Chen X."/>
            <person name="Ge X."/>
            <person name="Liu W."/>
        </authorList>
    </citation>
    <scope>NUCLEOTIDE SEQUENCE</scope>
    <source>
        <strain evidence="15">S1-112</strain>
    </source>
</reference>
<dbReference type="Pfam" id="PF02898">
    <property type="entry name" value="NO_synthase"/>
    <property type="match status" value="1"/>
</dbReference>
<dbReference type="PANTHER" id="PTHR43410">
    <property type="entry name" value="NITRIC OXIDE SYNTHASE OXYGENASE"/>
    <property type="match status" value="1"/>
</dbReference>
<evidence type="ECO:0000256" key="9">
    <source>
        <dbReference type="ARBA" id="ARBA00023004"/>
    </source>
</evidence>
<comment type="function">
    <text evidence="2 11">Catalyzes the production of nitric oxide.</text>
</comment>
<dbReference type="Gene3D" id="3.90.1230.10">
    <property type="entry name" value="Nitric Oxide Synthase, Chain A, domain 3"/>
    <property type="match status" value="1"/>
</dbReference>
<comment type="subunit">
    <text evidence="11">Homodimer.</text>
</comment>
<organism evidence="15 16">
    <name type="scientific">Streptomonospora mangrovi</name>
    <dbReference type="NCBI Taxonomy" id="2883123"/>
    <lineage>
        <taxon>Bacteria</taxon>
        <taxon>Bacillati</taxon>
        <taxon>Actinomycetota</taxon>
        <taxon>Actinomycetes</taxon>
        <taxon>Streptosporangiales</taxon>
        <taxon>Nocardiopsidaceae</taxon>
        <taxon>Streptomonospora</taxon>
    </lineage>
</organism>
<evidence type="ECO:0000256" key="1">
    <source>
        <dbReference type="ARBA" id="ARBA00001971"/>
    </source>
</evidence>
<dbReference type="InterPro" id="IPR050607">
    <property type="entry name" value="NOS"/>
</dbReference>
<evidence type="ECO:0000256" key="11">
    <source>
        <dbReference type="PIRNR" id="PIRNR037219"/>
    </source>
</evidence>
<evidence type="ECO:0000256" key="12">
    <source>
        <dbReference type="PIRSR" id="PIRSR037219-1"/>
    </source>
</evidence>
<comment type="miscellaneous">
    <text evidence="11">This protein is similar to the oxygenase domain of eukaryotic nitric oxide synthases but lacks the reductase domain which, in eukaryotes, is responsible for transfer of electrons to the ferric heme during nitric oxide synthesis.</text>
</comment>
<name>A0A9X3NKR7_9ACTN</name>
<evidence type="ECO:0000313" key="16">
    <source>
        <dbReference type="Proteomes" id="UP001140076"/>
    </source>
</evidence>
<dbReference type="SUPFAM" id="SSF56512">
    <property type="entry name" value="Nitric oxide (NO) synthase oxygenase domain"/>
    <property type="match status" value="1"/>
</dbReference>
<protein>
    <recommendedName>
        <fullName evidence="5 11">Nitric oxide synthase oxygenase</fullName>
        <ecNumber evidence="4 11">1.14.14.47</ecNumber>
    </recommendedName>
</protein>
<feature type="compositionally biased region" description="Basic and acidic residues" evidence="13">
    <location>
        <begin position="36"/>
        <end position="46"/>
    </location>
</feature>
<keyword evidence="6 11" id="KW-0349">Heme</keyword>